<comment type="caution">
    <text evidence="2">The sequence shown here is derived from an EMBL/GenBank/DDBJ whole genome shotgun (WGS) entry which is preliminary data.</text>
</comment>
<organism evidence="2 3">
    <name type="scientific">Enemella dayhoffiae</name>
    <dbReference type="NCBI Taxonomy" id="2016507"/>
    <lineage>
        <taxon>Bacteria</taxon>
        <taxon>Bacillati</taxon>
        <taxon>Actinomycetota</taxon>
        <taxon>Actinomycetes</taxon>
        <taxon>Propionibacteriales</taxon>
        <taxon>Propionibacteriaceae</taxon>
        <taxon>Enemella</taxon>
    </lineage>
</organism>
<dbReference type="RefSeq" id="WP_094362261.1">
    <property type="nucleotide sequence ID" value="NZ_NMVQ01000001.1"/>
</dbReference>
<reference evidence="2 3" key="1">
    <citation type="submission" date="2017-07" db="EMBL/GenBank/DDBJ databases">
        <title>Draft whole genome sequences of clinical Proprionibacteriaceae strains.</title>
        <authorList>
            <person name="Bernier A.-M."/>
            <person name="Bernard K."/>
            <person name="Domingo M.-C."/>
        </authorList>
    </citation>
    <scope>NUCLEOTIDE SEQUENCE [LARGE SCALE GENOMIC DNA]</scope>
    <source>
        <strain evidence="2 3">NML 130396</strain>
    </source>
</reference>
<dbReference type="EMBL" id="NMVQ01000001">
    <property type="protein sequence ID" value="OYO25054.1"/>
    <property type="molecule type" value="Genomic_DNA"/>
</dbReference>
<protein>
    <submittedName>
        <fullName evidence="2">Uncharacterized protein</fullName>
    </submittedName>
</protein>
<evidence type="ECO:0000313" key="3">
    <source>
        <dbReference type="Proteomes" id="UP000216311"/>
    </source>
</evidence>
<evidence type="ECO:0000313" key="2">
    <source>
        <dbReference type="EMBL" id="OYO25054.1"/>
    </source>
</evidence>
<name>A0A255HFB6_9ACTN</name>
<sequence length="127" mass="13267">MRQIAGIGIGPDPRRRGQLSDGGDSGAVWVFKDRSGRPTTVMAGLHFGGDGPSGTADHALACRPQAAFNRLQVTLSPTVAGKAAAQAAEAARAAVGFQPDFLGHPRCRRPAYAPNSNETWSAWTAAR</sequence>
<keyword evidence="3" id="KW-1185">Reference proteome</keyword>
<evidence type="ECO:0000256" key="1">
    <source>
        <dbReference type="SAM" id="MobiDB-lite"/>
    </source>
</evidence>
<accession>A0A255HFB6</accession>
<feature type="region of interest" description="Disordered" evidence="1">
    <location>
        <begin position="1"/>
        <end position="25"/>
    </location>
</feature>
<gene>
    <name evidence="2" type="ORF">CGZ93_00890</name>
</gene>
<dbReference type="AlphaFoldDB" id="A0A255HFB6"/>
<proteinExistence type="predicted"/>
<dbReference type="Proteomes" id="UP000216311">
    <property type="component" value="Unassembled WGS sequence"/>
</dbReference>